<organism evidence="1 2">
    <name type="scientific">Roseobacter insulae</name>
    <dbReference type="NCBI Taxonomy" id="2859783"/>
    <lineage>
        <taxon>Bacteria</taxon>
        <taxon>Pseudomonadati</taxon>
        <taxon>Pseudomonadota</taxon>
        <taxon>Alphaproteobacteria</taxon>
        <taxon>Rhodobacterales</taxon>
        <taxon>Roseobacteraceae</taxon>
        <taxon>Roseobacter</taxon>
    </lineage>
</organism>
<reference evidence="1" key="1">
    <citation type="submission" date="2021-07" db="EMBL/GenBank/DDBJ databases">
        <title>Roseobacter insulae sp. nov., isolated from a tidal flat.</title>
        <authorList>
            <person name="Park S."/>
            <person name="Yoon J.-H."/>
        </authorList>
    </citation>
    <scope>NUCLEOTIDE SEQUENCE</scope>
    <source>
        <strain evidence="1">YSTF-M11</strain>
    </source>
</reference>
<sequence>MTLPINPDVEVLQNPLTPGERIAAFENAIAHYALTRATLRDVSIEISGAGSPPPEALRTRLIEAAQEDEKAKCTIVAQALILMASGVLERAAEAFYDQSAGRL</sequence>
<keyword evidence="2" id="KW-1185">Reference proteome</keyword>
<dbReference type="AlphaFoldDB" id="A0A9X1FVY9"/>
<evidence type="ECO:0000313" key="1">
    <source>
        <dbReference type="EMBL" id="MBW4708663.1"/>
    </source>
</evidence>
<protein>
    <submittedName>
        <fullName evidence="1">Uncharacterized protein</fullName>
    </submittedName>
</protein>
<gene>
    <name evidence="1" type="ORF">KX928_12795</name>
</gene>
<comment type="caution">
    <text evidence="1">The sequence shown here is derived from an EMBL/GenBank/DDBJ whole genome shotgun (WGS) entry which is preliminary data.</text>
</comment>
<dbReference type="EMBL" id="JAHXDN010000003">
    <property type="protein sequence ID" value="MBW4708663.1"/>
    <property type="molecule type" value="Genomic_DNA"/>
</dbReference>
<proteinExistence type="predicted"/>
<accession>A0A9X1FVY9</accession>
<evidence type="ECO:0000313" key="2">
    <source>
        <dbReference type="Proteomes" id="UP001138661"/>
    </source>
</evidence>
<name>A0A9X1FVY9_9RHOB</name>
<dbReference type="RefSeq" id="WP_219502970.1">
    <property type="nucleotide sequence ID" value="NZ_JAHXDN010000003.1"/>
</dbReference>
<dbReference type="Proteomes" id="UP001138661">
    <property type="component" value="Unassembled WGS sequence"/>
</dbReference>